<accession>A0A8S5Q7J6</accession>
<organism evidence="1">
    <name type="scientific">Myoviridae sp. ctAca11</name>
    <dbReference type="NCBI Taxonomy" id="2825043"/>
    <lineage>
        <taxon>Viruses</taxon>
        <taxon>Duplodnaviria</taxon>
        <taxon>Heunggongvirae</taxon>
        <taxon>Uroviricota</taxon>
        <taxon>Caudoviricetes</taxon>
    </lineage>
</organism>
<protein>
    <submittedName>
        <fullName evidence="1">Uncharacterized protein</fullName>
    </submittedName>
</protein>
<name>A0A8S5Q7J6_9CAUD</name>
<evidence type="ECO:0000313" key="1">
    <source>
        <dbReference type="EMBL" id="DAE14701.1"/>
    </source>
</evidence>
<proteinExistence type="predicted"/>
<dbReference type="EMBL" id="BK015590">
    <property type="protein sequence ID" value="DAE14701.1"/>
    <property type="molecule type" value="Genomic_DNA"/>
</dbReference>
<reference evidence="1" key="1">
    <citation type="journal article" date="2021" name="Proc. Natl. Acad. Sci. U.S.A.">
        <title>A Catalog of Tens of Thousands of Viruses from Human Metagenomes Reveals Hidden Associations with Chronic Diseases.</title>
        <authorList>
            <person name="Tisza M.J."/>
            <person name="Buck C.B."/>
        </authorList>
    </citation>
    <scope>NUCLEOTIDE SEQUENCE</scope>
    <source>
        <strain evidence="1">CtAca11</strain>
    </source>
</reference>
<sequence>MASFPAGDRLVDAWALVRGWRGVGQGLARWLG</sequence>